<evidence type="ECO:0000313" key="2">
    <source>
        <dbReference type="EMBL" id="QPM90973.1"/>
    </source>
</evidence>
<accession>A0A418SKZ3</accession>
<dbReference type="AlphaFoldDB" id="A0A418SKZ3"/>
<reference evidence="2 3" key="1">
    <citation type="submission" date="2020-08" db="EMBL/GenBank/DDBJ databases">
        <title>Genome sequence of Rhodobacteraceae bacterium Lw-13e.</title>
        <authorList>
            <person name="Poehlein A."/>
            <person name="Wolter L."/>
            <person name="Daniel R."/>
            <person name="Brinkhoff T."/>
        </authorList>
    </citation>
    <scope>NUCLEOTIDE SEQUENCE [LARGE SCALE GENOMIC DNA]</scope>
    <source>
        <strain evidence="2 3">Lw-13e</strain>
    </source>
</reference>
<name>A0A418SKZ3_9RHOB</name>
<dbReference type="InterPro" id="IPR031321">
    <property type="entry name" value="UCP012641"/>
</dbReference>
<evidence type="ECO:0000259" key="1">
    <source>
        <dbReference type="Pfam" id="PF10005"/>
    </source>
</evidence>
<dbReference type="OrthoDB" id="256753at2"/>
<dbReference type="Proteomes" id="UP000283786">
    <property type="component" value="Chromosome"/>
</dbReference>
<evidence type="ECO:0000313" key="3">
    <source>
        <dbReference type="Proteomes" id="UP000283786"/>
    </source>
</evidence>
<dbReference type="Gene3D" id="3.40.390.70">
    <property type="match status" value="1"/>
</dbReference>
<sequence length="357" mass="39802">MRLYSCACGNRLYFDNTKCTQCGRDVGWCQGCAAITALEPEGGKFRCLGDPLGDGSRHLVTLCQNYATEGVCNRTIPEGGGPFCDCCALNETVPDMSVDGNRERWARLEAAKRRLIYALDRLGLPFGAGTEPPLSFAFMGDPLDDKLWRKAGEEERVYTGHADGLITINIQEADPAEREQIRVDMGEAHRTLIGHFRHEVGHYYWDLLVRGQCETQFKALFGDHENPTYSEALERHYNEGAPANWEESYISAYATMHPWEDWAETWALYLDIASVVDTAEELGLVPRQQIPSVDEMLRRYRALGLVLNELNREMGMLDFATGVINPAVAGKLEFIDLVVRRAAKPGGGGFLDKGPAM</sequence>
<dbReference type="InterPro" id="IPR011201">
    <property type="entry name" value="Zinc-ribbon_6_bact"/>
</dbReference>
<dbReference type="KEGG" id="palw:PSAL_022160"/>
<gene>
    <name evidence="2" type="ORF">PSAL_022160</name>
</gene>
<dbReference type="RefSeq" id="WP_119837673.1">
    <property type="nucleotide sequence ID" value="NZ_CP060436.1"/>
</dbReference>
<dbReference type="Pfam" id="PF10005">
    <property type="entry name" value="Zn_ribbon_DZR_6"/>
    <property type="match status" value="1"/>
</dbReference>
<dbReference type="PIRSF" id="PIRSF012641">
    <property type="entry name" value="UCP012641"/>
    <property type="match status" value="1"/>
</dbReference>
<protein>
    <recommendedName>
        <fullName evidence="1">Zinc-ribbon domain-containing protein</fullName>
    </recommendedName>
</protein>
<feature type="domain" description="Zinc-ribbon" evidence="1">
    <location>
        <begin position="3"/>
        <end position="97"/>
    </location>
</feature>
<proteinExistence type="predicted"/>
<organism evidence="2 3">
    <name type="scientific">Pseudooceanicola algae</name>
    <dbReference type="NCBI Taxonomy" id="1537215"/>
    <lineage>
        <taxon>Bacteria</taxon>
        <taxon>Pseudomonadati</taxon>
        <taxon>Pseudomonadota</taxon>
        <taxon>Alphaproteobacteria</taxon>
        <taxon>Rhodobacterales</taxon>
        <taxon>Paracoccaceae</taxon>
        <taxon>Pseudooceanicola</taxon>
    </lineage>
</organism>
<dbReference type="Pfam" id="PF15887">
    <property type="entry name" value="Peptidase_Mx"/>
    <property type="match status" value="1"/>
</dbReference>
<dbReference type="EMBL" id="CP060436">
    <property type="protein sequence ID" value="QPM90973.1"/>
    <property type="molecule type" value="Genomic_DNA"/>
</dbReference>
<keyword evidence="3" id="KW-1185">Reference proteome</keyword>